<sequence>MGVPMMAVTNFTATSRGENLASILLNNPEKTGQLLDNIIDIMRQKGYKGLNIDFENVLPNDRMAYNRFLKQAATWMHANGYFLPTAVAPEIEPEQSGLLYEAHDYPAHGRIADFVILITYEWGYRKGPPQAISPV</sequence>
<dbReference type="GO" id="GO:0005975">
    <property type="term" value="P:carbohydrate metabolic process"/>
    <property type="evidence" value="ECO:0007669"/>
    <property type="project" value="InterPro"/>
</dbReference>
<dbReference type="AlphaFoldDB" id="A0A4Z0Y1K3"/>
<dbReference type="PANTHER" id="PTHR46066:SF2">
    <property type="entry name" value="CHITINASE DOMAIN-CONTAINING PROTEIN 1"/>
    <property type="match status" value="1"/>
</dbReference>
<dbReference type="InterPro" id="IPR001223">
    <property type="entry name" value="Glyco_hydro18_cat"/>
</dbReference>
<dbReference type="GO" id="GO:0070492">
    <property type="term" value="F:oligosaccharide binding"/>
    <property type="evidence" value="ECO:0007669"/>
    <property type="project" value="TreeGrafter"/>
</dbReference>
<organism evidence="2 3">
    <name type="scientific">Caproiciproducens galactitolivorans</name>
    <dbReference type="NCBI Taxonomy" id="642589"/>
    <lineage>
        <taxon>Bacteria</taxon>
        <taxon>Bacillati</taxon>
        <taxon>Bacillota</taxon>
        <taxon>Clostridia</taxon>
        <taxon>Eubacteriales</taxon>
        <taxon>Acutalibacteraceae</taxon>
        <taxon>Caproiciproducens</taxon>
    </lineage>
</organism>
<dbReference type="PROSITE" id="PS51910">
    <property type="entry name" value="GH18_2"/>
    <property type="match status" value="1"/>
</dbReference>
<dbReference type="Pfam" id="PF00704">
    <property type="entry name" value="Glyco_hydro_18"/>
    <property type="match status" value="1"/>
</dbReference>
<dbReference type="EMBL" id="SRMQ01000001">
    <property type="protein sequence ID" value="TGJ77614.1"/>
    <property type="molecule type" value="Genomic_DNA"/>
</dbReference>
<keyword evidence="3" id="KW-1185">Reference proteome</keyword>
<comment type="caution">
    <text evidence="2">The sequence shown here is derived from an EMBL/GenBank/DDBJ whole genome shotgun (WGS) entry which is preliminary data.</text>
</comment>
<dbReference type="Gene3D" id="3.20.20.80">
    <property type="entry name" value="Glycosidases"/>
    <property type="match status" value="1"/>
</dbReference>
<dbReference type="Proteomes" id="UP000297714">
    <property type="component" value="Unassembled WGS sequence"/>
</dbReference>
<evidence type="ECO:0000313" key="2">
    <source>
        <dbReference type="EMBL" id="TGJ77614.1"/>
    </source>
</evidence>
<gene>
    <name evidence="2" type="primary">yaaH_1</name>
    <name evidence="2" type="ORF">CAGA_00050</name>
</gene>
<dbReference type="GO" id="GO:0012505">
    <property type="term" value="C:endomembrane system"/>
    <property type="evidence" value="ECO:0007669"/>
    <property type="project" value="TreeGrafter"/>
</dbReference>
<evidence type="ECO:0000313" key="3">
    <source>
        <dbReference type="Proteomes" id="UP000297714"/>
    </source>
</evidence>
<protein>
    <submittedName>
        <fullName evidence="2">Spore germination protein YaaH</fullName>
    </submittedName>
</protein>
<evidence type="ECO:0000259" key="1">
    <source>
        <dbReference type="PROSITE" id="PS51910"/>
    </source>
</evidence>
<accession>A0A4Z0Y1K3</accession>
<dbReference type="SUPFAM" id="SSF51445">
    <property type="entry name" value="(Trans)glycosidases"/>
    <property type="match status" value="1"/>
</dbReference>
<name>A0A4Z0Y1K3_9FIRM</name>
<dbReference type="PANTHER" id="PTHR46066">
    <property type="entry name" value="CHITINASE DOMAIN-CONTAINING PROTEIN 1 FAMILY MEMBER"/>
    <property type="match status" value="1"/>
</dbReference>
<feature type="domain" description="GH18" evidence="1">
    <location>
        <begin position="1"/>
        <end position="135"/>
    </location>
</feature>
<dbReference type="InterPro" id="IPR017853">
    <property type="entry name" value="GH"/>
</dbReference>
<proteinExistence type="predicted"/>
<reference evidence="2 3" key="1">
    <citation type="submission" date="2019-04" db="EMBL/GenBank/DDBJ databases">
        <authorList>
            <person name="Poehlein A."/>
            <person name="Bengelsdorf F.R."/>
            <person name="Duerre P."/>
            <person name="Daniel R."/>
        </authorList>
    </citation>
    <scope>NUCLEOTIDE SEQUENCE [LARGE SCALE GENOMIC DNA]</scope>
    <source>
        <strain evidence="2 3">BS-1</strain>
    </source>
</reference>